<dbReference type="InterPro" id="IPR010730">
    <property type="entry name" value="HET"/>
</dbReference>
<feature type="compositionally biased region" description="Basic and acidic residues" evidence="1">
    <location>
        <begin position="226"/>
        <end position="236"/>
    </location>
</feature>
<evidence type="ECO:0000313" key="4">
    <source>
        <dbReference type="Proteomes" id="UP001273166"/>
    </source>
</evidence>
<organism evidence="3 4">
    <name type="scientific">Chaetomium strumarium</name>
    <dbReference type="NCBI Taxonomy" id="1170767"/>
    <lineage>
        <taxon>Eukaryota</taxon>
        <taxon>Fungi</taxon>
        <taxon>Dikarya</taxon>
        <taxon>Ascomycota</taxon>
        <taxon>Pezizomycotina</taxon>
        <taxon>Sordariomycetes</taxon>
        <taxon>Sordariomycetidae</taxon>
        <taxon>Sordariales</taxon>
        <taxon>Chaetomiaceae</taxon>
        <taxon>Chaetomium</taxon>
    </lineage>
</organism>
<feature type="region of interest" description="Disordered" evidence="1">
    <location>
        <begin position="223"/>
        <end position="276"/>
    </location>
</feature>
<evidence type="ECO:0000256" key="1">
    <source>
        <dbReference type="SAM" id="MobiDB-lite"/>
    </source>
</evidence>
<protein>
    <submittedName>
        <fullName evidence="3">Heterokaryon incompatibility protein-domain-containing protein</fullName>
    </submittedName>
</protein>
<evidence type="ECO:0000313" key="3">
    <source>
        <dbReference type="EMBL" id="KAK3301757.1"/>
    </source>
</evidence>
<dbReference type="PANTHER" id="PTHR10622">
    <property type="entry name" value="HET DOMAIN-CONTAINING PROTEIN"/>
    <property type="match status" value="1"/>
</dbReference>
<reference evidence="3" key="2">
    <citation type="submission" date="2023-06" db="EMBL/GenBank/DDBJ databases">
        <authorList>
            <consortium name="Lawrence Berkeley National Laboratory"/>
            <person name="Mondo S.J."/>
            <person name="Hensen N."/>
            <person name="Bonometti L."/>
            <person name="Westerberg I."/>
            <person name="Brannstrom I.O."/>
            <person name="Guillou S."/>
            <person name="Cros-Aarteil S."/>
            <person name="Calhoun S."/>
            <person name="Haridas S."/>
            <person name="Kuo A."/>
            <person name="Pangilinan J."/>
            <person name="Riley R."/>
            <person name="Labutti K."/>
            <person name="Andreopoulos B."/>
            <person name="Lipzen A."/>
            <person name="Chen C."/>
            <person name="Yanf M."/>
            <person name="Daum C."/>
            <person name="Ng V."/>
            <person name="Clum A."/>
            <person name="Steindorff A."/>
            <person name="Ohm R."/>
            <person name="Martin F."/>
            <person name="Silar P."/>
            <person name="Natvig D."/>
            <person name="Lalanne C."/>
            <person name="Gautier V."/>
            <person name="Ament-Velasquez S.L."/>
            <person name="Kruys A."/>
            <person name="Hutchinson M.I."/>
            <person name="Powell A.J."/>
            <person name="Barry K."/>
            <person name="Miller A.N."/>
            <person name="Grigoriev I.V."/>
            <person name="Debuchy R."/>
            <person name="Gladieux P."/>
            <person name="Thoren M.H."/>
            <person name="Johannesson H."/>
        </authorList>
    </citation>
    <scope>NUCLEOTIDE SEQUENCE</scope>
    <source>
        <strain evidence="3">CBS 333.67</strain>
    </source>
</reference>
<dbReference type="RefSeq" id="XP_062717537.1">
    <property type="nucleotide sequence ID" value="XM_062870091.1"/>
</dbReference>
<keyword evidence="4" id="KW-1185">Reference proteome</keyword>
<dbReference type="EMBL" id="JAUDZG010000008">
    <property type="protein sequence ID" value="KAK3301757.1"/>
    <property type="molecule type" value="Genomic_DNA"/>
</dbReference>
<gene>
    <name evidence="3" type="ORF">B0T15DRAFT_544539</name>
</gene>
<dbReference type="GeneID" id="87888920"/>
<reference evidence="3" key="1">
    <citation type="journal article" date="2023" name="Mol. Phylogenet. Evol.">
        <title>Genome-scale phylogeny and comparative genomics of the fungal order Sordariales.</title>
        <authorList>
            <person name="Hensen N."/>
            <person name="Bonometti L."/>
            <person name="Westerberg I."/>
            <person name="Brannstrom I.O."/>
            <person name="Guillou S."/>
            <person name="Cros-Aarteil S."/>
            <person name="Calhoun S."/>
            <person name="Haridas S."/>
            <person name="Kuo A."/>
            <person name="Mondo S."/>
            <person name="Pangilinan J."/>
            <person name="Riley R."/>
            <person name="LaButti K."/>
            <person name="Andreopoulos B."/>
            <person name="Lipzen A."/>
            <person name="Chen C."/>
            <person name="Yan M."/>
            <person name="Daum C."/>
            <person name="Ng V."/>
            <person name="Clum A."/>
            <person name="Steindorff A."/>
            <person name="Ohm R.A."/>
            <person name="Martin F."/>
            <person name="Silar P."/>
            <person name="Natvig D.O."/>
            <person name="Lalanne C."/>
            <person name="Gautier V."/>
            <person name="Ament-Velasquez S.L."/>
            <person name="Kruys A."/>
            <person name="Hutchinson M.I."/>
            <person name="Powell A.J."/>
            <person name="Barry K."/>
            <person name="Miller A.N."/>
            <person name="Grigoriev I.V."/>
            <person name="Debuchy R."/>
            <person name="Gladieux P."/>
            <person name="Hiltunen Thoren M."/>
            <person name="Johannesson H."/>
        </authorList>
    </citation>
    <scope>NUCLEOTIDE SEQUENCE</scope>
    <source>
        <strain evidence="3">CBS 333.67</strain>
    </source>
</reference>
<feature type="compositionally biased region" description="Basic and acidic residues" evidence="1">
    <location>
        <begin position="247"/>
        <end position="264"/>
    </location>
</feature>
<comment type="caution">
    <text evidence="3">The sequence shown here is derived from an EMBL/GenBank/DDBJ whole genome shotgun (WGS) entry which is preliminary data.</text>
</comment>
<accession>A0AAJ0LXV6</accession>
<dbReference type="AlphaFoldDB" id="A0AAJ0LXV6"/>
<feature type="domain" description="Heterokaryon incompatibility" evidence="2">
    <location>
        <begin position="128"/>
        <end position="301"/>
    </location>
</feature>
<dbReference type="PANTHER" id="PTHR10622:SF12">
    <property type="entry name" value="HET DOMAIN-CONTAINING PROTEIN"/>
    <property type="match status" value="1"/>
</dbReference>
<dbReference type="Pfam" id="PF06985">
    <property type="entry name" value="HET"/>
    <property type="match status" value="1"/>
</dbReference>
<evidence type="ECO:0000259" key="2">
    <source>
        <dbReference type="Pfam" id="PF06985"/>
    </source>
</evidence>
<sequence>MQSESNHIELGQRSGEAAYPLIRNPPKTTACNRFLITRYLGRIQSATCDSYFCAWSLLYCKSPSVQLWSENWTLLHRIRHTLPSSTLNIIRTFGAPEGVEHRIASMRLLNTRTLTLAEFHGGASTPPYAILSHTWEDEGEVTFQDINAVPHEELVLRKGKGFGKIQQTCSLACARGIEWAWVDTCCIDKTSSSELTEAINSMFRWYQRAQACFAYLADLEPSSTRENGDSEGHQDEDGAAARGGTMADHESEITENDRDERGSDTGDGGVHLSLGKDDHPAQQVARFAHCRWFTRGWTLQELIAPRRVEFYNRNWQFEGDKSSISVLLSNITRIRAEVLDDADQLHIVPVAQRMSWAATRETKREEDRAYCLLGIFGVNIPLLYGEGEKAFIRLQEEIIKESNDLTLFAWRLEPKLAHGQTYWGILAPSPNEFGGCGDIEAWVDPMHNDECVMTSKGLRVTPNLNGGLRLGEDGIYVMKLQCHRRNRTENLGIFLQQHGCDVYTRVKPDKLAETPSPANDKHRVFYVTKTVSTSQSLLLRTSIRNAINLSRALDTLAGLGITPFSTGSMEPEGHWDGQRGLFLTRGVRQFSCRVSLVGKVYGRHPGLQADMVLACRLSEKSLSVSINAATPGDTYCESLVQPLTVRAVRETVKGQPVYFVEVDLRADETQHLVLRSMLQQPSTPQPSPPNLALLGFKDSSKDKHVVTTEAIPYDE</sequence>
<proteinExistence type="predicted"/>
<name>A0AAJ0LXV6_9PEZI</name>
<dbReference type="Proteomes" id="UP001273166">
    <property type="component" value="Unassembled WGS sequence"/>
</dbReference>